<feature type="domain" description="Polysaccharide pyruvyl transferase" evidence="1">
    <location>
        <begin position="43"/>
        <end position="288"/>
    </location>
</feature>
<dbReference type="EMBL" id="QAZN01000029">
    <property type="protein sequence ID" value="PTV01204.1"/>
    <property type="molecule type" value="Genomic_DNA"/>
</dbReference>
<name>A0A2T5Q1B6_LIMRT</name>
<dbReference type="GO" id="GO:0016740">
    <property type="term" value="F:transferase activity"/>
    <property type="evidence" value="ECO:0007669"/>
    <property type="project" value="UniProtKB-KW"/>
</dbReference>
<dbReference type="PANTHER" id="PTHR36836">
    <property type="entry name" value="COLANIC ACID BIOSYNTHESIS PROTEIN WCAK"/>
    <property type="match status" value="1"/>
</dbReference>
<proteinExistence type="predicted"/>
<dbReference type="Proteomes" id="UP000244083">
    <property type="component" value="Unassembled WGS sequence"/>
</dbReference>
<accession>A0A2T5Q1B6</accession>
<dbReference type="RefSeq" id="WP_107722195.1">
    <property type="nucleotide sequence ID" value="NZ_QAZN01000029.1"/>
</dbReference>
<comment type="caution">
    <text evidence="2">The sequence shown here is derived from an EMBL/GenBank/DDBJ whole genome shotgun (WGS) entry which is preliminary data.</text>
</comment>
<organism evidence="2 3">
    <name type="scientific">Limosilactobacillus reuteri</name>
    <name type="common">Lactobacillus reuteri</name>
    <dbReference type="NCBI Taxonomy" id="1598"/>
    <lineage>
        <taxon>Bacteria</taxon>
        <taxon>Bacillati</taxon>
        <taxon>Bacillota</taxon>
        <taxon>Bacilli</taxon>
        <taxon>Lactobacillales</taxon>
        <taxon>Lactobacillaceae</taxon>
        <taxon>Limosilactobacillus</taxon>
    </lineage>
</organism>
<reference evidence="3" key="1">
    <citation type="submission" date="2018-04" db="EMBL/GenBank/DDBJ databases">
        <title>Draft Genome Sequences of 10 Lactobacillus Species from 22 Commercial Probiotic Products.</title>
        <authorList>
            <person name="Gangiredla J."/>
            <person name="Barnaba T.J."/>
            <person name="Mammel M.K."/>
            <person name="Lacher D.W."/>
            <person name="Elkins C.A."/>
            <person name="Lampel K.A."/>
            <person name="Whitehouse C.A."/>
            <person name="Tartera C."/>
        </authorList>
    </citation>
    <scope>NUCLEOTIDE SEQUENCE [LARGE SCALE GENOMIC DNA]</scope>
    <source>
        <strain evidence="3">DS12_10</strain>
    </source>
</reference>
<dbReference type="Pfam" id="PF04230">
    <property type="entry name" value="PS_pyruv_trans"/>
    <property type="match status" value="1"/>
</dbReference>
<evidence type="ECO:0000259" key="1">
    <source>
        <dbReference type="Pfam" id="PF04230"/>
    </source>
</evidence>
<evidence type="ECO:0000313" key="2">
    <source>
        <dbReference type="EMBL" id="PTV01204.1"/>
    </source>
</evidence>
<dbReference type="PANTHER" id="PTHR36836:SF1">
    <property type="entry name" value="COLANIC ACID BIOSYNTHESIS PROTEIN WCAK"/>
    <property type="match status" value="1"/>
</dbReference>
<protein>
    <submittedName>
        <fullName evidence="2">Exopolysaccharide pyruvyl transferase</fullName>
    </submittedName>
</protein>
<gene>
    <name evidence="2" type="ORF">DB325_09825</name>
</gene>
<dbReference type="InterPro" id="IPR007345">
    <property type="entry name" value="Polysacch_pyruvyl_Trfase"/>
</dbReference>
<dbReference type="AlphaFoldDB" id="A0A2T5Q1B6"/>
<keyword evidence="2" id="KW-0808">Transferase</keyword>
<sequence length="350" mass="41318">MSKFREKIKHALYSTNILFQKVPIKPKSKENRIFLFGTPLYMNYGDLAISLAEIQFMKEHFPSKEIITISEDVLYNQLATIKRIVNSTDIIALQGGGNMNDLYPLQDKQRADIIKKFKDNRIVLFPQSASYDLTDHNSSFYDIRNNILTRENVYLFFRDKYSTQFMKDNLYNKKVFSVPDIVLSLRVKNRDISRQNIITTFLRHDDEKLTSEKLNDLIKNERERYIIKSSDTVDQFWMEHAINKWNHEKLINKKLLEFQSSKLIITDRLHGMIFAIITGTPAIVFDNANHKIRNAYNSWLQHVPYIYYVDNKDKIKGIYAKIDKIMNQKPQTYKVPDFSDKYTELIKALS</sequence>
<evidence type="ECO:0000313" key="3">
    <source>
        <dbReference type="Proteomes" id="UP000244083"/>
    </source>
</evidence>